<evidence type="ECO:0000313" key="1">
    <source>
        <dbReference type="EMBL" id="SMF25061.1"/>
    </source>
</evidence>
<dbReference type="Proteomes" id="UP000192903">
    <property type="component" value="Unassembled WGS sequence"/>
</dbReference>
<reference evidence="2" key="1">
    <citation type="submission" date="2017-04" db="EMBL/GenBank/DDBJ databases">
        <authorList>
            <person name="Varghese N."/>
            <person name="Submissions S."/>
        </authorList>
    </citation>
    <scope>NUCLEOTIDE SEQUENCE [LARGE SCALE GENOMIC DNA]</scope>
    <source>
        <strain evidence="2">B4P</strain>
    </source>
</reference>
<organism evidence="1 2">
    <name type="scientific">Xaviernesmea oryzae</name>
    <dbReference type="NCBI Taxonomy" id="464029"/>
    <lineage>
        <taxon>Bacteria</taxon>
        <taxon>Pseudomonadati</taxon>
        <taxon>Pseudomonadota</taxon>
        <taxon>Alphaproteobacteria</taxon>
        <taxon>Hyphomicrobiales</taxon>
        <taxon>Rhizobiaceae</taxon>
        <taxon>Rhizobium/Agrobacterium group</taxon>
        <taxon>Xaviernesmea</taxon>
    </lineage>
</organism>
<keyword evidence="2" id="KW-1185">Reference proteome</keyword>
<gene>
    <name evidence="1" type="ORF">SAMN02982989_3273</name>
</gene>
<name>A0A1X7E1I7_9HYPH</name>
<accession>A0A1X7E1I7</accession>
<proteinExistence type="predicted"/>
<evidence type="ECO:0000313" key="2">
    <source>
        <dbReference type="Proteomes" id="UP000192903"/>
    </source>
</evidence>
<protein>
    <submittedName>
        <fullName evidence="1">Uncharacterized protein</fullName>
    </submittedName>
</protein>
<dbReference type="EMBL" id="FXAF01000005">
    <property type="protein sequence ID" value="SMF25061.1"/>
    <property type="molecule type" value="Genomic_DNA"/>
</dbReference>
<dbReference type="AlphaFoldDB" id="A0A1X7E1I7"/>
<sequence length="79" mass="9082">MPRQSMTYQFDLFSAPHCGKTAGIPRWPELPDETRQALTILILRLFVDHPNCELAADVGRLCTRLLLLQYPDDLLFLKP</sequence>